<sequence>SHSMMPQTSRLLRESAVCMLTAGMSIRAVACEINVHFSTTDCLQRHFREFGYTCNWPHNRKPHVISPAQVPPHPACSPP</sequence>
<name>A0A1A8IKA6_NOTKU</name>
<feature type="non-terminal residue" evidence="1">
    <location>
        <position position="79"/>
    </location>
</feature>
<feature type="non-terminal residue" evidence="1">
    <location>
        <position position="1"/>
    </location>
</feature>
<organism evidence="1">
    <name type="scientific">Nothobranchius kuhntae</name>
    <name type="common">Beira killifish</name>
    <dbReference type="NCBI Taxonomy" id="321403"/>
    <lineage>
        <taxon>Eukaryota</taxon>
        <taxon>Metazoa</taxon>
        <taxon>Chordata</taxon>
        <taxon>Craniata</taxon>
        <taxon>Vertebrata</taxon>
        <taxon>Euteleostomi</taxon>
        <taxon>Actinopterygii</taxon>
        <taxon>Neopterygii</taxon>
        <taxon>Teleostei</taxon>
        <taxon>Neoteleostei</taxon>
        <taxon>Acanthomorphata</taxon>
        <taxon>Ovalentaria</taxon>
        <taxon>Atherinomorphae</taxon>
        <taxon>Cyprinodontiformes</taxon>
        <taxon>Nothobranchiidae</taxon>
        <taxon>Nothobranchius</taxon>
    </lineage>
</organism>
<proteinExistence type="predicted"/>
<accession>A0A1A8IKA6</accession>
<gene>
    <name evidence="1" type="primary">Nfu_g_1_025680</name>
</gene>
<reference evidence="1" key="2">
    <citation type="submission" date="2016-06" db="EMBL/GenBank/DDBJ databases">
        <title>The genome of a short-lived fish provides insights into sex chromosome evolution and the genetic control of aging.</title>
        <authorList>
            <person name="Reichwald K."/>
            <person name="Felder M."/>
            <person name="Petzold A."/>
            <person name="Koch P."/>
            <person name="Groth M."/>
            <person name="Platzer M."/>
        </authorList>
    </citation>
    <scope>NUCLEOTIDE SEQUENCE</scope>
    <source>
        <tissue evidence="1">Brain</tissue>
    </source>
</reference>
<dbReference type="AlphaFoldDB" id="A0A1A8IKA6"/>
<dbReference type="InterPro" id="IPR009057">
    <property type="entry name" value="Homeodomain-like_sf"/>
</dbReference>
<dbReference type="SUPFAM" id="SSF46689">
    <property type="entry name" value="Homeodomain-like"/>
    <property type="match status" value="1"/>
</dbReference>
<reference evidence="1" key="1">
    <citation type="submission" date="2016-05" db="EMBL/GenBank/DDBJ databases">
        <authorList>
            <person name="Lavstsen T."/>
            <person name="Jespersen J.S."/>
        </authorList>
    </citation>
    <scope>NUCLEOTIDE SEQUENCE</scope>
    <source>
        <tissue evidence="1">Brain</tissue>
    </source>
</reference>
<protein>
    <submittedName>
        <fullName evidence="1">Uncharacterized protein</fullName>
    </submittedName>
</protein>
<dbReference type="EMBL" id="HAED01011320">
    <property type="protein sequence ID" value="SBQ97618.1"/>
    <property type="molecule type" value="Transcribed_RNA"/>
</dbReference>
<evidence type="ECO:0000313" key="1">
    <source>
        <dbReference type="EMBL" id="SBQ97618.1"/>
    </source>
</evidence>